<accession>A0A3M0YZ32</accession>
<dbReference type="EMBL" id="RFKV01000080">
    <property type="protein sequence ID" value="RMD76953.1"/>
    <property type="molecule type" value="Genomic_DNA"/>
</dbReference>
<dbReference type="PROSITE" id="PS00018">
    <property type="entry name" value="EF_HAND_1"/>
    <property type="match status" value="1"/>
</dbReference>
<keyword evidence="1" id="KW-1133">Transmembrane helix</keyword>
<keyword evidence="1" id="KW-0812">Transmembrane</keyword>
<comment type="caution">
    <text evidence="2">The sequence shown here is derived from an EMBL/GenBank/DDBJ whole genome shotgun (WGS) entry which is preliminary data.</text>
</comment>
<dbReference type="Gene3D" id="2.60.40.4130">
    <property type="match status" value="1"/>
</dbReference>
<sequence>MIELTKIVLEKVGGFFNRTLFYSLAFVFFLTFGLHLIHVQAQESSIGVMSSVQPCVLEIYLEPGDRDNNDFSNQYLIDVRFLSGVLFHSFSLSTDTSGKGVYNFCSNSAIPIPSSYNFYIKGASHLRKAILNVSTFNSSKTILDFRTPDKVFIAGEIGDIVDNKINSLDISSQIKKLNTADLLYDLNRDGVVNLKDLQITRKNFFKIGD</sequence>
<dbReference type="GO" id="GO:0000272">
    <property type="term" value="P:polysaccharide catabolic process"/>
    <property type="evidence" value="ECO:0007669"/>
    <property type="project" value="InterPro"/>
</dbReference>
<reference evidence="2 3" key="1">
    <citation type="submission" date="2018-10" db="EMBL/GenBank/DDBJ databases">
        <title>Thermophilic Lithotrophy and Phototrophy in an Intertidal, Iron-rich, Geothermal Spring.</title>
        <authorList>
            <person name="Ward L.M."/>
            <person name="Idei A."/>
            <person name="Nakagawa M."/>
            <person name="Ueno Y."/>
            <person name="Fischer W."/>
            <person name="Mcglynn S.E."/>
        </authorList>
    </citation>
    <scope>NUCLEOTIDE SEQUENCE [LARGE SCALE GENOMIC DNA]</scope>
    <source>
        <strain evidence="2">J137</strain>
    </source>
</reference>
<evidence type="ECO:0000256" key="1">
    <source>
        <dbReference type="SAM" id="Phobius"/>
    </source>
</evidence>
<dbReference type="Proteomes" id="UP000269410">
    <property type="component" value="Unassembled WGS sequence"/>
</dbReference>
<dbReference type="SUPFAM" id="SSF63446">
    <property type="entry name" value="Type I dockerin domain"/>
    <property type="match status" value="1"/>
</dbReference>
<dbReference type="AlphaFoldDB" id="A0A3M0YZ32"/>
<keyword evidence="1" id="KW-0472">Membrane</keyword>
<name>A0A3M0YZ32_9BACT</name>
<evidence type="ECO:0000313" key="2">
    <source>
        <dbReference type="EMBL" id="RMD76953.1"/>
    </source>
</evidence>
<protein>
    <recommendedName>
        <fullName evidence="4">Dockerin domain-containing protein</fullName>
    </recommendedName>
</protein>
<evidence type="ECO:0008006" key="4">
    <source>
        <dbReference type="Google" id="ProtNLM"/>
    </source>
</evidence>
<organism evidence="2 3">
    <name type="scientific">Candidatus Dojkabacteria bacterium</name>
    <dbReference type="NCBI Taxonomy" id="2099670"/>
    <lineage>
        <taxon>Bacteria</taxon>
        <taxon>Candidatus Dojkabacteria</taxon>
    </lineage>
</organism>
<gene>
    <name evidence="2" type="ORF">D6810_02475</name>
</gene>
<feature type="transmembrane region" description="Helical" evidence="1">
    <location>
        <begin position="20"/>
        <end position="39"/>
    </location>
</feature>
<dbReference type="InterPro" id="IPR036439">
    <property type="entry name" value="Dockerin_dom_sf"/>
</dbReference>
<evidence type="ECO:0000313" key="3">
    <source>
        <dbReference type="Proteomes" id="UP000269410"/>
    </source>
</evidence>
<proteinExistence type="predicted"/>
<dbReference type="InterPro" id="IPR018247">
    <property type="entry name" value="EF_Hand_1_Ca_BS"/>
</dbReference>